<name>A0ACB8M9B2_CITSI</name>
<sequence length="1283" mass="147109">MEAEASFSAIAPTLFDGNNYQLWAVRMETYLEALDLWEAVEEDYEIPALPNNPTMAQIKAHKEKKTKKSRAKACLFTAVSSTIFTRIMSLKSAKAIWDYLKSEYERDERIKGMQVLNLIREFELQRMKDSETIKDYSDRLLSIANKVRLLGSEFTDSRIVQKILVTVPERYEATITTFENTKDLSKISLAELLNALQAPEQRRLMRGDTTTEGALAAKHQNMAKNKTKKKDFEGNGASTASANAKEKNENQKKSYPPCKHCRKKGHPPFKCWRRPDAKCTKCNQMGHEAVICKNENQHGEEAKTVGQEEEDHLFVATCFSGIESSESWLIDSGCTNHMTHNKDLFRELSNANSSKVRVGNGTYIAVKGKGTIAITTFSGTKFISDVLYVPEIDQNLLSVAQLIEKGNKVVFEDKVCLIKDADGKDIFRVKMKGKSFVLNPLEEEQNAFPIKENITELWHKRLGHYHHQGLLQMKSKGMANDLPELDDYIQNCKACPQRTPSLNGSLYYVVFIDDFTRMCWIFFLKHKSEVAQVFWNFKARVENESGCRIQTLRSDNGKEYASGAFNRFCEEAGIQHQLTTPYTPQQNGVSERRNRFILEMTQCMLHEKNLPKQIWDEAASTAVFLQNRLPTRAVRDKTPFEAWYSYKPSLKFLRIFGCLCFTHVPQISRDKLDKRALPGIFIGYSSVAKAYKVFQPQTGKIIISRDVHFMEDEEWNWDDAKKMDSTSKKPKLKFPVMDTADQSIEDWENETVDDRPIRGTRPLSDVYQRCNVAVCEPTNYEEAKTDQNWVTAMNEELFMIEKNKTWELVDQPQNRKVIGVKWVYKTKLNADGSINKYKARLVVKGFAQVPGVDYSDTFAPVARLDVIRLLLAVAAQKNWRVYQLDVKSAFLNGFLQEEIYVEQPEGYVKEGEEDKVYLLKKALYGLKQAPRAWYSRIDEYLRNLGFVRSLSESTLYVKHNGADILIISLYVDDLLVTGNKKCVVEEFKQEMMEIFEMTDLGLMTFFLGMEIKQNENEVFICQKKYAREILKKFKLEESKEMSTPMNSKEKLCKEDGTEKVDQAYFRSLIGCLMYLTATRPDILNDVSVLSWFMHCASEWHLKAAKRVLRYVKGTCNFGIKFTRSKEFKLFGYSDSDWGGSIDDMKSTSGYCFTLGSGVFSWSSKKQEIVAQSTAEVEFVAATAAVNQALWLRKILIDLNLEQEESTEILVDNQAAIAISQNLVFHGKTKHFNIKLFFLREVQKNGVVSLVYCKTEDQVADVFTKPLPVSKFEFFRTKLGVCSS</sequence>
<keyword evidence="2" id="KW-1185">Reference proteome</keyword>
<protein>
    <submittedName>
        <fullName evidence="1">Uncharacterized protein</fullName>
    </submittedName>
</protein>
<evidence type="ECO:0000313" key="2">
    <source>
        <dbReference type="Proteomes" id="UP000829398"/>
    </source>
</evidence>
<organism evidence="1 2">
    <name type="scientific">Citrus sinensis</name>
    <name type="common">Sweet orange</name>
    <name type="synonym">Citrus aurantium var. sinensis</name>
    <dbReference type="NCBI Taxonomy" id="2711"/>
    <lineage>
        <taxon>Eukaryota</taxon>
        <taxon>Viridiplantae</taxon>
        <taxon>Streptophyta</taxon>
        <taxon>Embryophyta</taxon>
        <taxon>Tracheophyta</taxon>
        <taxon>Spermatophyta</taxon>
        <taxon>Magnoliopsida</taxon>
        <taxon>eudicotyledons</taxon>
        <taxon>Gunneridae</taxon>
        <taxon>Pentapetalae</taxon>
        <taxon>rosids</taxon>
        <taxon>malvids</taxon>
        <taxon>Sapindales</taxon>
        <taxon>Rutaceae</taxon>
        <taxon>Aurantioideae</taxon>
        <taxon>Citrus</taxon>
    </lineage>
</organism>
<gene>
    <name evidence="1" type="ORF">KPL71_008805</name>
</gene>
<dbReference type="Proteomes" id="UP000829398">
    <property type="component" value="Chromosome 3"/>
</dbReference>
<evidence type="ECO:0000313" key="1">
    <source>
        <dbReference type="EMBL" id="KAH9782216.1"/>
    </source>
</evidence>
<proteinExistence type="predicted"/>
<dbReference type="EMBL" id="CM039172">
    <property type="protein sequence ID" value="KAH9782216.1"/>
    <property type="molecule type" value="Genomic_DNA"/>
</dbReference>
<comment type="caution">
    <text evidence="1">The sequence shown here is derived from an EMBL/GenBank/DDBJ whole genome shotgun (WGS) entry which is preliminary data.</text>
</comment>
<reference evidence="2" key="1">
    <citation type="journal article" date="2023" name="Hortic. Res.">
        <title>A chromosome-level phased genome enabling allele-level studies in sweet orange: a case study on citrus Huanglongbing tolerance.</title>
        <authorList>
            <person name="Wu B."/>
            <person name="Yu Q."/>
            <person name="Deng Z."/>
            <person name="Duan Y."/>
            <person name="Luo F."/>
            <person name="Gmitter F. Jr."/>
        </authorList>
    </citation>
    <scope>NUCLEOTIDE SEQUENCE [LARGE SCALE GENOMIC DNA]</scope>
    <source>
        <strain evidence="2">cv. Valencia</strain>
    </source>
</reference>
<accession>A0ACB8M9B2</accession>